<keyword evidence="3" id="KW-0689">Ribosomal protein</keyword>
<evidence type="ECO:0000313" key="9">
    <source>
        <dbReference type="Proteomes" id="UP000274131"/>
    </source>
</evidence>
<protein>
    <recommendedName>
        <fullName evidence="5">Large ribosomal subunit protein P2</fullName>
    </recommendedName>
    <alternativeName>
        <fullName evidence="6">60S acidic ribosomal protein P2</fullName>
    </alternativeName>
</protein>
<evidence type="ECO:0000256" key="5">
    <source>
        <dbReference type="ARBA" id="ARBA00035301"/>
    </source>
</evidence>
<dbReference type="Gene3D" id="1.10.10.1410">
    <property type="match status" value="1"/>
</dbReference>
<gene>
    <name evidence="8" type="ORF">EVEC_LOCUS10764</name>
</gene>
<feature type="compositionally biased region" description="Basic and acidic residues" evidence="7">
    <location>
        <begin position="97"/>
        <end position="109"/>
    </location>
</feature>
<dbReference type="InterPro" id="IPR027534">
    <property type="entry name" value="Ribosomal_P1/P2"/>
</dbReference>
<feature type="compositionally biased region" description="Polar residues" evidence="7">
    <location>
        <begin position="73"/>
        <end position="88"/>
    </location>
</feature>
<dbReference type="FunFam" id="1.10.10.1410:FF:000002">
    <property type="entry name" value="60S acidic ribosomal protein P2"/>
    <property type="match status" value="1"/>
</dbReference>
<evidence type="ECO:0000256" key="7">
    <source>
        <dbReference type="SAM" id="MobiDB-lite"/>
    </source>
</evidence>
<comment type="function">
    <text evidence="1">Plays an important role in the elongation step of protein synthesis.</text>
</comment>
<dbReference type="OrthoDB" id="1227494at2759"/>
<dbReference type="Proteomes" id="UP000274131">
    <property type="component" value="Unassembled WGS sequence"/>
</dbReference>
<organism evidence="10">
    <name type="scientific">Enterobius vermicularis</name>
    <name type="common">Human pinworm</name>
    <dbReference type="NCBI Taxonomy" id="51028"/>
    <lineage>
        <taxon>Eukaryota</taxon>
        <taxon>Metazoa</taxon>
        <taxon>Ecdysozoa</taxon>
        <taxon>Nematoda</taxon>
        <taxon>Chromadorea</taxon>
        <taxon>Rhabditida</taxon>
        <taxon>Spirurina</taxon>
        <taxon>Oxyuridomorpha</taxon>
        <taxon>Oxyuroidea</taxon>
        <taxon>Oxyuridae</taxon>
        <taxon>Enterobius</taxon>
    </lineage>
</organism>
<evidence type="ECO:0000313" key="10">
    <source>
        <dbReference type="WBParaSite" id="EVEC_0001145501-mRNA-1"/>
    </source>
</evidence>
<evidence type="ECO:0000256" key="1">
    <source>
        <dbReference type="ARBA" id="ARBA00003362"/>
    </source>
</evidence>
<dbReference type="GO" id="GO:0022625">
    <property type="term" value="C:cytosolic large ribosomal subunit"/>
    <property type="evidence" value="ECO:0007669"/>
    <property type="project" value="InterPro"/>
</dbReference>
<reference evidence="10" key="1">
    <citation type="submission" date="2017-02" db="UniProtKB">
        <authorList>
            <consortium name="WormBaseParasite"/>
        </authorList>
    </citation>
    <scope>IDENTIFICATION</scope>
</reference>
<dbReference type="EMBL" id="UXUI01011168">
    <property type="protein sequence ID" value="VDD96013.1"/>
    <property type="molecule type" value="Genomic_DNA"/>
</dbReference>
<dbReference type="HAMAP" id="MF_01478">
    <property type="entry name" value="Ribosomal_L12_arch"/>
    <property type="match status" value="1"/>
</dbReference>
<feature type="region of interest" description="Disordered" evidence="7">
    <location>
        <begin position="73"/>
        <end position="121"/>
    </location>
</feature>
<dbReference type="WBParaSite" id="EVEC_0001145501-mRNA-1">
    <property type="protein sequence ID" value="EVEC_0001145501-mRNA-1"/>
    <property type="gene ID" value="EVEC_0001145501"/>
</dbReference>
<evidence type="ECO:0000256" key="3">
    <source>
        <dbReference type="ARBA" id="ARBA00022980"/>
    </source>
</evidence>
<dbReference type="GO" id="GO:0003735">
    <property type="term" value="F:structural constituent of ribosome"/>
    <property type="evidence" value="ECO:0007669"/>
    <property type="project" value="InterPro"/>
</dbReference>
<accession>A0A0N4VKR7</accession>
<keyword evidence="9" id="KW-1185">Reference proteome</keyword>
<sequence length="121" mass="12759">MRYVSAYMLAAMGASKGHGHHEHVISVHDIENILGSVGIDCDKEMAQTVVNKLSHKSLDELIQQGIANLCSVSASPAGTGSAPMTSASGDAPAAEAKPAEEKKEEKKEEESDDDMGFGLFD</sequence>
<keyword evidence="4" id="KW-0687">Ribonucleoprotein</keyword>
<evidence type="ECO:0000313" key="8">
    <source>
        <dbReference type="EMBL" id="VDD96013.1"/>
    </source>
</evidence>
<dbReference type="STRING" id="51028.A0A0N4VKR7"/>
<proteinExistence type="inferred from homology"/>
<reference evidence="8 9" key="2">
    <citation type="submission" date="2018-10" db="EMBL/GenBank/DDBJ databases">
        <authorList>
            <consortium name="Pathogen Informatics"/>
        </authorList>
    </citation>
    <scope>NUCLEOTIDE SEQUENCE [LARGE SCALE GENOMIC DNA]</scope>
</reference>
<dbReference type="GO" id="GO:0002182">
    <property type="term" value="P:cytoplasmic translational elongation"/>
    <property type="evidence" value="ECO:0007669"/>
    <property type="project" value="InterPro"/>
</dbReference>
<name>A0A0N4VKR7_ENTVE</name>
<dbReference type="PANTHER" id="PTHR21141">
    <property type="entry name" value="60S ACIDIC RIBOSOMAL PROTEIN FAMILY MEMBER"/>
    <property type="match status" value="1"/>
</dbReference>
<dbReference type="PANTHER" id="PTHR21141:SF5">
    <property type="entry name" value="LARGE RIBOSOMAL SUBUNIT PROTEIN P2"/>
    <property type="match status" value="1"/>
</dbReference>
<evidence type="ECO:0000256" key="2">
    <source>
        <dbReference type="ARBA" id="ARBA00005436"/>
    </source>
</evidence>
<dbReference type="InterPro" id="IPR038716">
    <property type="entry name" value="P1/P2_N_sf"/>
</dbReference>
<dbReference type="Pfam" id="PF00428">
    <property type="entry name" value="Ribosomal_60s"/>
    <property type="match status" value="1"/>
</dbReference>
<dbReference type="AlphaFoldDB" id="A0A0N4VKR7"/>
<evidence type="ECO:0000256" key="4">
    <source>
        <dbReference type="ARBA" id="ARBA00023274"/>
    </source>
</evidence>
<dbReference type="InterPro" id="IPR044076">
    <property type="entry name" value="Ribosomal_P2"/>
</dbReference>
<comment type="similarity">
    <text evidence="2">Belongs to the eukaryotic ribosomal protein P1/P2 family.</text>
</comment>
<dbReference type="CDD" id="cd05833">
    <property type="entry name" value="Ribosomal_P2"/>
    <property type="match status" value="1"/>
</dbReference>
<evidence type="ECO:0000256" key="6">
    <source>
        <dbReference type="ARBA" id="ARBA00035443"/>
    </source>
</evidence>